<feature type="non-terminal residue" evidence="2">
    <location>
        <position position="59"/>
    </location>
</feature>
<proteinExistence type="predicted"/>
<accession>A0A819UBE6</accession>
<organism evidence="2 3">
    <name type="scientific">Rotaria sordida</name>
    <dbReference type="NCBI Taxonomy" id="392033"/>
    <lineage>
        <taxon>Eukaryota</taxon>
        <taxon>Metazoa</taxon>
        <taxon>Spiralia</taxon>
        <taxon>Gnathifera</taxon>
        <taxon>Rotifera</taxon>
        <taxon>Eurotatoria</taxon>
        <taxon>Bdelloidea</taxon>
        <taxon>Philodinida</taxon>
        <taxon>Philodinidae</taxon>
        <taxon>Rotaria</taxon>
    </lineage>
</organism>
<gene>
    <name evidence="2" type="ORF">FNK824_LOCUS30807</name>
</gene>
<sequence>MSSTSFQLQHLSDAQLEGLISERARFKQRSHDTHTETHRPQLESSSLIDSSPTTTTSEL</sequence>
<protein>
    <submittedName>
        <fullName evidence="2">Uncharacterized protein</fullName>
    </submittedName>
</protein>
<reference evidence="2" key="1">
    <citation type="submission" date="2021-02" db="EMBL/GenBank/DDBJ databases">
        <authorList>
            <person name="Nowell W R."/>
        </authorList>
    </citation>
    <scope>NUCLEOTIDE SEQUENCE</scope>
</reference>
<dbReference type="Proteomes" id="UP000663874">
    <property type="component" value="Unassembled WGS sequence"/>
</dbReference>
<dbReference type="EMBL" id="CAJOBE010009634">
    <property type="protein sequence ID" value="CAF4089389.1"/>
    <property type="molecule type" value="Genomic_DNA"/>
</dbReference>
<evidence type="ECO:0000313" key="3">
    <source>
        <dbReference type="Proteomes" id="UP000663874"/>
    </source>
</evidence>
<feature type="compositionally biased region" description="Polar residues" evidence="1">
    <location>
        <begin position="42"/>
        <end position="59"/>
    </location>
</feature>
<evidence type="ECO:0000256" key="1">
    <source>
        <dbReference type="SAM" id="MobiDB-lite"/>
    </source>
</evidence>
<feature type="region of interest" description="Disordered" evidence="1">
    <location>
        <begin position="22"/>
        <end position="59"/>
    </location>
</feature>
<evidence type="ECO:0000313" key="2">
    <source>
        <dbReference type="EMBL" id="CAF4089389.1"/>
    </source>
</evidence>
<comment type="caution">
    <text evidence="2">The sequence shown here is derived from an EMBL/GenBank/DDBJ whole genome shotgun (WGS) entry which is preliminary data.</text>
</comment>
<dbReference type="AlphaFoldDB" id="A0A819UBE6"/>
<feature type="compositionally biased region" description="Basic and acidic residues" evidence="1">
    <location>
        <begin position="22"/>
        <end position="41"/>
    </location>
</feature>
<name>A0A819UBE6_9BILA</name>